<dbReference type="InterPro" id="IPR011701">
    <property type="entry name" value="MFS"/>
</dbReference>
<dbReference type="CDD" id="cd06173">
    <property type="entry name" value="MFS_MefA_like"/>
    <property type="match status" value="1"/>
</dbReference>
<dbReference type="SUPFAM" id="SSF103473">
    <property type="entry name" value="MFS general substrate transporter"/>
    <property type="match status" value="1"/>
</dbReference>
<dbReference type="Pfam" id="PF07690">
    <property type="entry name" value="MFS_1"/>
    <property type="match status" value="1"/>
</dbReference>
<evidence type="ECO:0000256" key="3">
    <source>
        <dbReference type="ARBA" id="ARBA00023136"/>
    </source>
</evidence>
<dbReference type="PANTHER" id="PTHR43767:SF1">
    <property type="entry name" value="NONRIBOSOMAL PEPTIDE SYNTHASE PES1 (EUROFUNG)-RELATED"/>
    <property type="match status" value="1"/>
</dbReference>
<feature type="transmembrane region" description="Helical" evidence="5">
    <location>
        <begin position="69"/>
        <end position="88"/>
    </location>
</feature>
<evidence type="ECO:0000256" key="5">
    <source>
        <dbReference type="SAM" id="Phobius"/>
    </source>
</evidence>
<dbReference type="InterPro" id="IPR020846">
    <property type="entry name" value="MFS_dom"/>
</dbReference>
<dbReference type="Proteomes" id="UP000315750">
    <property type="component" value="Chromosome"/>
</dbReference>
<dbReference type="Gene3D" id="3.40.50.12780">
    <property type="entry name" value="N-terminal domain of ligase-like"/>
    <property type="match status" value="1"/>
</dbReference>
<feature type="transmembrane region" description="Helical" evidence="5">
    <location>
        <begin position="290"/>
        <end position="308"/>
    </location>
</feature>
<dbReference type="SUPFAM" id="SSF69593">
    <property type="entry name" value="Glycerol-3-phosphate (1)-acyltransferase"/>
    <property type="match status" value="1"/>
</dbReference>
<keyword evidence="8" id="KW-1185">Reference proteome</keyword>
<dbReference type="AlphaFoldDB" id="A0A518ATF2"/>
<dbReference type="PROSITE" id="PS50850">
    <property type="entry name" value="MFS"/>
    <property type="match status" value="1"/>
</dbReference>
<reference evidence="7 8" key="1">
    <citation type="submission" date="2019-02" db="EMBL/GenBank/DDBJ databases">
        <title>Deep-cultivation of Planctomycetes and their phenomic and genomic characterization uncovers novel biology.</title>
        <authorList>
            <person name="Wiegand S."/>
            <person name="Jogler M."/>
            <person name="Boedeker C."/>
            <person name="Pinto D."/>
            <person name="Vollmers J."/>
            <person name="Rivas-Marin E."/>
            <person name="Kohn T."/>
            <person name="Peeters S.H."/>
            <person name="Heuer A."/>
            <person name="Rast P."/>
            <person name="Oberbeckmann S."/>
            <person name="Bunk B."/>
            <person name="Jeske O."/>
            <person name="Meyerdierks A."/>
            <person name="Storesund J.E."/>
            <person name="Kallscheuer N."/>
            <person name="Luecker S."/>
            <person name="Lage O.M."/>
            <person name="Pohl T."/>
            <person name="Merkel B.J."/>
            <person name="Hornburger P."/>
            <person name="Mueller R.-W."/>
            <person name="Bruemmer F."/>
            <person name="Labrenz M."/>
            <person name="Spormann A.M."/>
            <person name="Op den Camp H."/>
            <person name="Overmann J."/>
            <person name="Amann R."/>
            <person name="Jetten M.S.M."/>
            <person name="Mascher T."/>
            <person name="Medema M.H."/>
            <person name="Devos D.P."/>
            <person name="Kaster A.-K."/>
            <person name="Ovreas L."/>
            <person name="Rohde M."/>
            <person name="Galperin M.Y."/>
            <person name="Jogler C."/>
        </authorList>
    </citation>
    <scope>NUCLEOTIDE SEQUENCE [LARGE SCALE GENOMIC DNA]</scope>
    <source>
        <strain evidence="7 8">Pan181</strain>
    </source>
</reference>
<protein>
    <submittedName>
        <fullName evidence="7">Bifunctional protein Aas</fullName>
    </submittedName>
</protein>
<feature type="transmembrane region" description="Helical" evidence="5">
    <location>
        <begin position="390"/>
        <end position="412"/>
    </location>
</feature>
<dbReference type="GO" id="GO:0016878">
    <property type="term" value="F:acid-thiol ligase activity"/>
    <property type="evidence" value="ECO:0007669"/>
    <property type="project" value="UniProtKB-ARBA"/>
</dbReference>
<dbReference type="InterPro" id="IPR045851">
    <property type="entry name" value="AMP-bd_C_sf"/>
</dbReference>
<dbReference type="GO" id="GO:0016746">
    <property type="term" value="F:acyltransferase activity"/>
    <property type="evidence" value="ECO:0007669"/>
    <property type="project" value="InterPro"/>
</dbReference>
<gene>
    <name evidence="7" type="primary">aas</name>
    <name evidence="7" type="ORF">Pan181_42170</name>
</gene>
<dbReference type="PANTHER" id="PTHR43767">
    <property type="entry name" value="LONG-CHAIN-FATTY-ACID--COA LIGASE"/>
    <property type="match status" value="1"/>
</dbReference>
<dbReference type="InterPro" id="IPR042099">
    <property type="entry name" value="ANL_N_sf"/>
</dbReference>
<keyword evidence="2 5" id="KW-1133">Transmembrane helix</keyword>
<feature type="transmembrane region" description="Helical" evidence="5">
    <location>
        <begin position="164"/>
        <end position="185"/>
    </location>
</feature>
<evidence type="ECO:0000256" key="1">
    <source>
        <dbReference type="ARBA" id="ARBA00022692"/>
    </source>
</evidence>
<dbReference type="InterPro" id="IPR050237">
    <property type="entry name" value="ATP-dep_AMP-bd_enzyme"/>
</dbReference>
<evidence type="ECO:0000259" key="6">
    <source>
        <dbReference type="PROSITE" id="PS50850"/>
    </source>
</evidence>
<dbReference type="SUPFAM" id="SSF56801">
    <property type="entry name" value="Acetyl-CoA synthetase-like"/>
    <property type="match status" value="1"/>
</dbReference>
<dbReference type="EMBL" id="CP036278">
    <property type="protein sequence ID" value="QDU57992.1"/>
    <property type="molecule type" value="Genomic_DNA"/>
</dbReference>
<dbReference type="InterPro" id="IPR002123">
    <property type="entry name" value="Plipid/glycerol_acylTrfase"/>
</dbReference>
<evidence type="ECO:0000313" key="7">
    <source>
        <dbReference type="EMBL" id="QDU57992.1"/>
    </source>
</evidence>
<dbReference type="InterPro" id="IPR000873">
    <property type="entry name" value="AMP-dep_synth/lig_dom"/>
</dbReference>
<sequence>MTDSDPEADPSTPGEQGEPHPQPAPQAGLKSATFLGLLFTQLFGATNDSITRWLVIGIGKEKFVNDSQMLVAGSVCFILPYLILAAPAGYLADRFSKRDVIIWCKIAEVVLMILTVLAVYLDWGWLLFTSVALMGAQSALFGPAKLGSIPEMLHQGSISAANGIMGFVTVLAIVFGTAIGGWLATEHVRGVFGSYDWMVEAGILVGFALIGWWTSLWITFLRPAQPQMPFPWDFPRRTLADVRILASDRALLLVALGGMFFWSLGTLSQLTIDQLVSEQGGSEQIETVPGLVSLVIGMALGSLLAGLWSNDHVELGMLPLGAGGMVLFTFLLFTNSGDYFHGTGAEAHMTYSYALACVYFAMLGLSSGFFMVPLAAYLQHRSPADVRGAILAASNFLMFAGMLVVTLGFLALRTELFTDEPLFNAREIFLMCSIVTLPVLVYIVYLIPQTTTKFIAWLLAHTVYRIHMENRDVLPNEGGALLVANHVTWVDGLLVLCSSSRPVRLMIKSDLLNTRWKERLAKLMGVIEVPTNPHAARPAIRQARRAIKNGELVCLFAEGQVTRSGQLQSFTRGLLSLVRGINAPVIPVYLDELWGSMFSYRGGKLFGRWPSRWPHRVTCWFGQPITHPNSVGQVREAVQQLGAKAAVSRHARSTNVVRTMLRTCRKARFRWKIADSTGDSLTGSQFLMRSFILRRLLVREVLASDEKNIGLLLPPSNGAAITNAALALAGRVAVNLNYSVSEEVMNACIRQAGIRQILTSRRVAEKLPLDLKKLNAKIVYLEELREKLTLGDKVLGGLHGYATPCMLLDLFYGLNRIDPDDLLTIVFTSGSTGDPKGVMLTYRNIAANVDSVDQVIQLNPNDTMLGILPFFHSFGYTITLWGPLALDIHAAYHFNPLDAKMIGKLAARHKATILLSTPTFLRTFSRRCTPDEFATLDVVVAGAEKLPMAVSDAFEERFGVRPVEGYGTTELAPLVSVNVPPSRSHHEQVDSKEGSVGRPVPGVAAKVIHPENGDDLPQGAAGMLLITGANVMKGYLNLPEKTSEVVRNGWYVTGDIARIDADGFIHITGRESRFSKIGGEMVPHIGVEEAIEQVIGIDDDDESPLVVVTAVPDEKKGERLIVVHRELNKTPDEICAALKQAGLPNIWIPSVDSFMLVDGIPVLGSGKLDLKALALLAQERYLKL</sequence>
<feature type="transmembrane region" description="Helical" evidence="5">
    <location>
        <begin position="428"/>
        <end position="447"/>
    </location>
</feature>
<feature type="transmembrane region" description="Helical" evidence="5">
    <location>
        <begin position="315"/>
        <end position="333"/>
    </location>
</feature>
<dbReference type="PROSITE" id="PS00455">
    <property type="entry name" value="AMP_BINDING"/>
    <property type="match status" value="1"/>
</dbReference>
<proteinExistence type="predicted"/>
<keyword evidence="3 5" id="KW-0472">Membrane</keyword>
<dbReference type="CDD" id="cd07989">
    <property type="entry name" value="LPLAT_AGPAT-like"/>
    <property type="match status" value="1"/>
</dbReference>
<dbReference type="Pfam" id="PF00501">
    <property type="entry name" value="AMP-binding"/>
    <property type="match status" value="1"/>
</dbReference>
<dbReference type="InterPro" id="IPR036259">
    <property type="entry name" value="MFS_trans_sf"/>
</dbReference>
<dbReference type="OrthoDB" id="9757771at2"/>
<name>A0A518ATF2_9BACT</name>
<dbReference type="RefSeq" id="WP_145249487.1">
    <property type="nucleotide sequence ID" value="NZ_CP036278.1"/>
</dbReference>
<dbReference type="Pfam" id="PF01553">
    <property type="entry name" value="Acyltransferase"/>
    <property type="match status" value="1"/>
</dbReference>
<evidence type="ECO:0000256" key="2">
    <source>
        <dbReference type="ARBA" id="ARBA00022989"/>
    </source>
</evidence>
<feature type="transmembrane region" description="Helical" evidence="5">
    <location>
        <begin position="197"/>
        <end position="220"/>
    </location>
</feature>
<accession>A0A518ATF2</accession>
<dbReference type="NCBIfam" id="NF006386">
    <property type="entry name" value="PRK08633.1"/>
    <property type="match status" value="1"/>
</dbReference>
<feature type="domain" description="Major facilitator superfamily (MFS) profile" evidence="6">
    <location>
        <begin position="33"/>
        <end position="451"/>
    </location>
</feature>
<dbReference type="KEGG" id="amuc:Pan181_42170"/>
<feature type="transmembrane region" description="Helical" evidence="5">
    <location>
        <begin position="353"/>
        <end position="378"/>
    </location>
</feature>
<dbReference type="InterPro" id="IPR020845">
    <property type="entry name" value="AMP-binding_CS"/>
</dbReference>
<evidence type="ECO:0000313" key="8">
    <source>
        <dbReference type="Proteomes" id="UP000315750"/>
    </source>
</evidence>
<evidence type="ECO:0000256" key="4">
    <source>
        <dbReference type="SAM" id="MobiDB-lite"/>
    </source>
</evidence>
<dbReference type="GO" id="GO:0022857">
    <property type="term" value="F:transmembrane transporter activity"/>
    <property type="evidence" value="ECO:0007669"/>
    <property type="project" value="InterPro"/>
</dbReference>
<feature type="transmembrane region" description="Helical" evidence="5">
    <location>
        <begin position="250"/>
        <end position="270"/>
    </location>
</feature>
<dbReference type="Gene3D" id="3.30.300.30">
    <property type="match status" value="1"/>
</dbReference>
<feature type="region of interest" description="Disordered" evidence="4">
    <location>
        <begin position="1"/>
        <end position="26"/>
    </location>
</feature>
<dbReference type="SMART" id="SM00563">
    <property type="entry name" value="PlsC"/>
    <property type="match status" value="1"/>
</dbReference>
<keyword evidence="1 5" id="KW-0812">Transmembrane</keyword>
<dbReference type="Gene3D" id="1.20.1250.20">
    <property type="entry name" value="MFS general substrate transporter like domains"/>
    <property type="match status" value="1"/>
</dbReference>
<feature type="transmembrane region" description="Helical" evidence="5">
    <location>
        <begin position="100"/>
        <end position="119"/>
    </location>
</feature>
<organism evidence="7 8">
    <name type="scientific">Aeoliella mucimassa</name>
    <dbReference type="NCBI Taxonomy" id="2527972"/>
    <lineage>
        <taxon>Bacteria</taxon>
        <taxon>Pseudomonadati</taxon>
        <taxon>Planctomycetota</taxon>
        <taxon>Planctomycetia</taxon>
        <taxon>Pirellulales</taxon>
        <taxon>Lacipirellulaceae</taxon>
        <taxon>Aeoliella</taxon>
    </lineage>
</organism>